<sequence length="156" mass="16143">MPSASARAGTPLRHHTAPLRDPGAEPPRKPRPHRHAPSLGNAPLSLVLRRCADMEAPLRGAYRGWYVSGGGQRAGAPGGHLALSALSPQGSSQRGSSFGLSVFNLMNAIMGSGILGLSYAMASTGVLGFSALLLMVASLASYSVFLLLSMCMQTGK</sequence>
<keyword evidence="6" id="KW-0029">Amino-acid transport</keyword>
<keyword evidence="3" id="KW-0813">Transport</keyword>
<evidence type="ECO:0000256" key="3">
    <source>
        <dbReference type="ARBA" id="ARBA00022448"/>
    </source>
</evidence>
<evidence type="ECO:0000313" key="13">
    <source>
        <dbReference type="Ensembl" id="ENSPSTP00000020973.1"/>
    </source>
</evidence>
<evidence type="ECO:0000256" key="8">
    <source>
        <dbReference type="ARBA" id="ARBA00023136"/>
    </source>
</evidence>
<feature type="region of interest" description="Disordered" evidence="10">
    <location>
        <begin position="1"/>
        <end position="40"/>
    </location>
</feature>
<accession>A0A8C9LEC0</accession>
<dbReference type="PANTHER" id="PTHR22950:SF366">
    <property type="entry name" value="SODIUM-COUPLED NEUTRAL AMINO ACID TRANSPORTER 6-RELATED"/>
    <property type="match status" value="1"/>
</dbReference>
<comment type="subcellular location">
    <subcellularLocation>
        <location evidence="1">Cell membrane</location>
        <topology evidence="1">Multi-pass membrane protein</topology>
    </subcellularLocation>
</comment>
<keyword evidence="8 11" id="KW-0472">Membrane</keyword>
<reference evidence="13" key="1">
    <citation type="submission" date="2025-08" db="UniProtKB">
        <authorList>
            <consortium name="Ensembl"/>
        </authorList>
    </citation>
    <scope>IDENTIFICATION</scope>
</reference>
<dbReference type="PANTHER" id="PTHR22950">
    <property type="entry name" value="AMINO ACID TRANSPORTER"/>
    <property type="match status" value="1"/>
</dbReference>
<keyword evidence="5 11" id="KW-0812">Transmembrane</keyword>
<feature type="domain" description="Amino acid transporter transmembrane" evidence="12">
    <location>
        <begin position="95"/>
        <end position="151"/>
    </location>
</feature>
<evidence type="ECO:0000256" key="2">
    <source>
        <dbReference type="ARBA" id="ARBA00008066"/>
    </source>
</evidence>
<evidence type="ECO:0000256" key="11">
    <source>
        <dbReference type="SAM" id="Phobius"/>
    </source>
</evidence>
<keyword evidence="4" id="KW-1003">Cell membrane</keyword>
<name>A0A8C9LEC0_PAVCR</name>
<evidence type="ECO:0000256" key="4">
    <source>
        <dbReference type="ARBA" id="ARBA00022475"/>
    </source>
</evidence>
<feature type="transmembrane region" description="Helical" evidence="11">
    <location>
        <begin position="98"/>
        <end position="120"/>
    </location>
</feature>
<dbReference type="InterPro" id="IPR013057">
    <property type="entry name" value="AA_transpt_TM"/>
</dbReference>
<evidence type="ECO:0000256" key="5">
    <source>
        <dbReference type="ARBA" id="ARBA00022692"/>
    </source>
</evidence>
<evidence type="ECO:0000256" key="9">
    <source>
        <dbReference type="ARBA" id="ARBA00023157"/>
    </source>
</evidence>
<dbReference type="Proteomes" id="UP000694428">
    <property type="component" value="Unplaced"/>
</dbReference>
<keyword evidence="7 11" id="KW-1133">Transmembrane helix</keyword>
<dbReference type="GO" id="GO:0005886">
    <property type="term" value="C:plasma membrane"/>
    <property type="evidence" value="ECO:0007669"/>
    <property type="project" value="UniProtKB-SubCell"/>
</dbReference>
<keyword evidence="14" id="KW-1185">Reference proteome</keyword>
<evidence type="ECO:0000256" key="10">
    <source>
        <dbReference type="SAM" id="MobiDB-lite"/>
    </source>
</evidence>
<evidence type="ECO:0000256" key="6">
    <source>
        <dbReference type="ARBA" id="ARBA00022970"/>
    </source>
</evidence>
<organism evidence="13 14">
    <name type="scientific">Pavo cristatus</name>
    <name type="common">Indian peafowl</name>
    <name type="synonym">Blue peafowl</name>
    <dbReference type="NCBI Taxonomy" id="9049"/>
    <lineage>
        <taxon>Eukaryota</taxon>
        <taxon>Metazoa</taxon>
        <taxon>Chordata</taxon>
        <taxon>Craniata</taxon>
        <taxon>Vertebrata</taxon>
        <taxon>Euteleostomi</taxon>
        <taxon>Archelosauria</taxon>
        <taxon>Archosauria</taxon>
        <taxon>Dinosauria</taxon>
        <taxon>Saurischia</taxon>
        <taxon>Theropoda</taxon>
        <taxon>Coelurosauria</taxon>
        <taxon>Aves</taxon>
        <taxon>Neognathae</taxon>
        <taxon>Galloanserae</taxon>
        <taxon>Galliformes</taxon>
        <taxon>Phasianidae</taxon>
        <taxon>Phasianinae</taxon>
        <taxon>Pavo</taxon>
    </lineage>
</organism>
<protein>
    <recommendedName>
        <fullName evidence="12">Amino acid transporter transmembrane domain-containing protein</fullName>
    </recommendedName>
</protein>
<dbReference type="AlphaFoldDB" id="A0A8C9LEC0"/>
<dbReference type="Pfam" id="PF01490">
    <property type="entry name" value="Aa_trans"/>
    <property type="match status" value="1"/>
</dbReference>
<dbReference type="Ensembl" id="ENSPSTT00000022003.1">
    <property type="protein sequence ID" value="ENSPSTP00000020973.1"/>
    <property type="gene ID" value="ENSPSTG00000015262.1"/>
</dbReference>
<keyword evidence="9" id="KW-1015">Disulfide bond</keyword>
<evidence type="ECO:0000256" key="1">
    <source>
        <dbReference type="ARBA" id="ARBA00004651"/>
    </source>
</evidence>
<evidence type="ECO:0000313" key="14">
    <source>
        <dbReference type="Proteomes" id="UP000694428"/>
    </source>
</evidence>
<evidence type="ECO:0000256" key="7">
    <source>
        <dbReference type="ARBA" id="ARBA00022989"/>
    </source>
</evidence>
<comment type="similarity">
    <text evidence="2">Belongs to the amino acid/polyamine transporter 2 family.</text>
</comment>
<evidence type="ECO:0000259" key="12">
    <source>
        <dbReference type="Pfam" id="PF01490"/>
    </source>
</evidence>
<reference evidence="13" key="2">
    <citation type="submission" date="2025-09" db="UniProtKB">
        <authorList>
            <consortium name="Ensembl"/>
        </authorList>
    </citation>
    <scope>IDENTIFICATION</scope>
</reference>
<feature type="transmembrane region" description="Helical" evidence="11">
    <location>
        <begin position="126"/>
        <end position="148"/>
    </location>
</feature>
<dbReference type="GO" id="GO:0015186">
    <property type="term" value="F:L-glutamine transmembrane transporter activity"/>
    <property type="evidence" value="ECO:0007669"/>
    <property type="project" value="TreeGrafter"/>
</dbReference>
<proteinExistence type="inferred from homology"/>